<evidence type="ECO:0008006" key="8">
    <source>
        <dbReference type="Google" id="ProtNLM"/>
    </source>
</evidence>
<feature type="domain" description="Thioredoxin" evidence="4">
    <location>
        <begin position="615"/>
        <end position="700"/>
    </location>
</feature>
<comment type="caution">
    <text evidence="6">The sequence shown here is derived from an EMBL/GenBank/DDBJ whole genome shotgun (WGS) entry which is preliminary data.</text>
</comment>
<dbReference type="PRINTS" id="PR00412">
    <property type="entry name" value="EPOXHYDRLASE"/>
</dbReference>
<reference evidence="6 7" key="1">
    <citation type="submission" date="2021-05" db="EMBL/GenBank/DDBJ databases">
        <title>Genome Assembly of Synthetic Allotetraploid Brassica napus Reveals Homoeologous Exchanges between Subgenomes.</title>
        <authorList>
            <person name="Davis J.T."/>
        </authorList>
    </citation>
    <scope>NUCLEOTIDE SEQUENCE [LARGE SCALE GENOMIC DNA]</scope>
    <source>
        <strain evidence="7">cv. Da-Ae</strain>
        <tissue evidence="6">Seedling</tissue>
    </source>
</reference>
<protein>
    <recommendedName>
        <fullName evidence="8">AB hydrolase-1 domain-containing protein</fullName>
    </recommendedName>
</protein>
<proteinExistence type="inferred from homology"/>
<dbReference type="CDD" id="cd02989">
    <property type="entry name" value="Phd_like_TxnDC9"/>
    <property type="match status" value="1"/>
</dbReference>
<evidence type="ECO:0000256" key="1">
    <source>
        <dbReference type="ARBA" id="ARBA00022801"/>
    </source>
</evidence>
<dbReference type="PANTHER" id="PTHR43329">
    <property type="entry name" value="EPOXIDE HYDROLASE"/>
    <property type="match status" value="1"/>
</dbReference>
<dbReference type="InterPro" id="IPR013766">
    <property type="entry name" value="Thioredoxin_domain"/>
</dbReference>
<evidence type="ECO:0000259" key="4">
    <source>
        <dbReference type="Pfam" id="PF00085"/>
    </source>
</evidence>
<keyword evidence="1" id="KW-0378">Hydrolase</keyword>
<sequence length="756" mass="85944">MGFGAIRSILRPLSRTLVSRVASSCSSAPAIPAAKPELCSLFGGSRLPWIAMATHFHSLSLTDTRLPKRRPMAHPKKKRFKLKPPGPYAYVQYTPGEPIASNNPNKGSVKRRNAKKRIGQRRAFILSEKKKRQGLVQEAKRKKRIKEVERKMAKVARERAWEERLAELQRLEEEKKKSISRIMTTSLAREKKIKTNGIWLNVAEKGDDGGPLVLLLHGFPETWFSWRHQIDFLSSHGYHVVAPDLRGYGDSEFLPSHESYTVSHLVADVIGLLDHYDTAQAFVAGHDWGSVIGWSLCLFRPDRVKGFISLSVPYSPRDPNLKPSEFSKTFGDGLYITQFQKPGRAEAAFAKHDCKTVMKKFLLTTRTDFMVAPPGTEIIDDLEIPSKIPEWITEEEIQVYADKFQKSGFTGPLNYYRAMDLNWEILAPWEGSKILVPTKFIAGGRDIGAKETMEYVKGEMFKSIVPNVEVVVIEDGHHFIQQEKSKQVSEEILSFFNKLRTTEFEIEASNKKLQFRFAQAVFILSPMDPDAVKSTLSNLAFGNVLAAAARDYKKEVLANEKAQSSNPVNEEVDLDELMDDPELEKLHADRIAALKREVEKREAFKRQGHGEYREVSEGDFLGEVTRSQNVICHFYHKEFYRCKIMDKHLKTLAPRHVDTKFIRVDAENAPFFVTKLAIKTLPCVLLFSKGVAIDRLVGFQDLGTKDDFTTTKLENVLIKKGMLSKKKKEEDDEDAEYQESIRRSVRSSENLDSDSD</sequence>
<dbReference type="Pfam" id="PF00085">
    <property type="entry name" value="Thioredoxin"/>
    <property type="match status" value="1"/>
</dbReference>
<feature type="region of interest" description="Disordered" evidence="3">
    <location>
        <begin position="723"/>
        <end position="756"/>
    </location>
</feature>
<accession>A0ABQ8E2K5</accession>
<feature type="compositionally biased region" description="Basic residues" evidence="3">
    <location>
        <begin position="67"/>
        <end position="82"/>
    </location>
</feature>
<feature type="domain" description="AB hydrolase-1" evidence="5">
    <location>
        <begin position="211"/>
        <end position="484"/>
    </location>
</feature>
<organism evidence="6 7">
    <name type="scientific">Brassica napus</name>
    <name type="common">Rape</name>
    <dbReference type="NCBI Taxonomy" id="3708"/>
    <lineage>
        <taxon>Eukaryota</taxon>
        <taxon>Viridiplantae</taxon>
        <taxon>Streptophyta</taxon>
        <taxon>Embryophyta</taxon>
        <taxon>Tracheophyta</taxon>
        <taxon>Spermatophyta</taxon>
        <taxon>Magnoliopsida</taxon>
        <taxon>eudicotyledons</taxon>
        <taxon>Gunneridae</taxon>
        <taxon>Pentapetalae</taxon>
        <taxon>rosids</taxon>
        <taxon>malvids</taxon>
        <taxon>Brassicales</taxon>
        <taxon>Brassicaceae</taxon>
        <taxon>Brassiceae</taxon>
        <taxon>Brassica</taxon>
    </lineage>
</organism>
<dbReference type="InterPro" id="IPR036249">
    <property type="entry name" value="Thioredoxin-like_sf"/>
</dbReference>
<evidence type="ECO:0000313" key="6">
    <source>
        <dbReference type="EMBL" id="KAH0934945.1"/>
    </source>
</evidence>
<dbReference type="Pfam" id="PF00561">
    <property type="entry name" value="Abhydrolase_1"/>
    <property type="match status" value="1"/>
</dbReference>
<dbReference type="SUPFAM" id="SSF52833">
    <property type="entry name" value="Thioredoxin-like"/>
    <property type="match status" value="1"/>
</dbReference>
<dbReference type="InterPro" id="IPR000639">
    <property type="entry name" value="Epox_hydrolase-like"/>
</dbReference>
<feature type="region of interest" description="Disordered" evidence="3">
    <location>
        <begin position="93"/>
        <end position="115"/>
    </location>
</feature>
<keyword evidence="7" id="KW-1185">Reference proteome</keyword>
<gene>
    <name evidence="6" type="ORF">HID58_012062</name>
</gene>
<dbReference type="EMBL" id="JAGKQM010000003">
    <property type="protein sequence ID" value="KAH0934945.1"/>
    <property type="molecule type" value="Genomic_DNA"/>
</dbReference>
<evidence type="ECO:0000256" key="3">
    <source>
        <dbReference type="SAM" id="MobiDB-lite"/>
    </source>
</evidence>
<name>A0ABQ8E2K5_BRANA</name>
<comment type="similarity">
    <text evidence="2">Belongs to the AB hydrolase superfamily. Epoxide hydrolase family.</text>
</comment>
<feature type="region of interest" description="Disordered" evidence="3">
    <location>
        <begin position="67"/>
        <end position="86"/>
    </location>
</feature>
<dbReference type="Proteomes" id="UP000824890">
    <property type="component" value="Unassembled WGS sequence"/>
</dbReference>
<dbReference type="InterPro" id="IPR029058">
    <property type="entry name" value="AB_hydrolase_fold"/>
</dbReference>
<evidence type="ECO:0000256" key="2">
    <source>
        <dbReference type="ARBA" id="ARBA00038334"/>
    </source>
</evidence>
<evidence type="ECO:0000259" key="5">
    <source>
        <dbReference type="Pfam" id="PF00561"/>
    </source>
</evidence>
<evidence type="ECO:0000313" key="7">
    <source>
        <dbReference type="Proteomes" id="UP000824890"/>
    </source>
</evidence>
<dbReference type="InterPro" id="IPR000073">
    <property type="entry name" value="AB_hydrolase_1"/>
</dbReference>
<dbReference type="Gene3D" id="3.40.50.1820">
    <property type="entry name" value="alpha/beta hydrolase"/>
    <property type="match status" value="1"/>
</dbReference>
<dbReference type="CDD" id="cd23700">
    <property type="entry name" value="At3g51010"/>
    <property type="match status" value="1"/>
</dbReference>
<dbReference type="SUPFAM" id="SSF53474">
    <property type="entry name" value="alpha/beta-Hydrolases"/>
    <property type="match status" value="1"/>
</dbReference>
<dbReference type="Gene3D" id="3.40.30.10">
    <property type="entry name" value="Glutaredoxin"/>
    <property type="match status" value="1"/>
</dbReference>